<geneLocation type="plasmid" evidence="1">
    <name>pRi_26-59</name>
</geneLocation>
<evidence type="ECO:0000313" key="1">
    <source>
        <dbReference type="EMBL" id="ASK42174.1"/>
    </source>
</evidence>
<dbReference type="AlphaFoldDB" id="A0A2Z2PFX8"/>
<evidence type="ECO:0000313" key="2">
    <source>
        <dbReference type="EMBL" id="ASK42865.1"/>
    </source>
</evidence>
<keyword evidence="1" id="KW-0614">Plasmid</keyword>
<dbReference type="EMBL" id="KY000038">
    <property type="protein sequence ID" value="ASK42865.1"/>
    <property type="molecule type" value="Genomic_DNA"/>
</dbReference>
<dbReference type="EMBL" id="KY000033">
    <property type="protein sequence ID" value="ASK42174.1"/>
    <property type="molecule type" value="Genomic_DNA"/>
</dbReference>
<name>A0A2Z2PFX8_RHIRH</name>
<geneLocation type="plasmid" evidence="2">
    <name>pRi_1724</name>
</geneLocation>
<organism evidence="1">
    <name type="scientific">Rhizobium rhizogenes</name>
    <name type="common">Agrobacterium rhizogenes</name>
    <dbReference type="NCBI Taxonomy" id="359"/>
    <lineage>
        <taxon>Bacteria</taxon>
        <taxon>Pseudomonadati</taxon>
        <taxon>Pseudomonadota</taxon>
        <taxon>Alphaproteobacteria</taxon>
        <taxon>Hyphomicrobiales</taxon>
        <taxon>Rhizobiaceae</taxon>
        <taxon>Rhizobium/Agrobacterium group</taxon>
        <taxon>Rhizobium</taxon>
    </lineage>
</organism>
<protein>
    <submittedName>
        <fullName evidence="1">Uncharacterized protein</fullName>
    </submittedName>
</protein>
<reference evidence="1" key="1">
    <citation type="submission" date="2016-10" db="EMBL/GenBank/DDBJ databases">
        <title>Agrobacterium Ti plasmids: Classification based on T-DNA and Vir regions organization.</title>
        <authorList>
            <person name="Nabi N."/>
            <person name="Vial L."/>
            <person name="Ben Hafsa A."/>
            <person name="Chapulliot D."/>
            <person name="Berard A."/>
            <person name="Chauveau A."/>
            <person name="Le Paslier M.-C."/>
            <person name="Harzallah Skhiri F."/>
            <person name="Brunel D."/>
            <person name="Nesme X."/>
            <person name="Chaouachi M."/>
        </authorList>
    </citation>
    <scope>NUCLEOTIDE SEQUENCE</scope>
    <source>
        <strain evidence="2">1724</strain>
        <strain evidence="1">26-59</strain>
        <plasmid evidence="2">pRi_1724</plasmid>
        <plasmid evidence="1">pRi_26-59</plasmid>
    </source>
</reference>
<sequence length="93" mass="10307">MLNALRISIDAWSPVTNEIKFDVLSEARDLKSFKAAWYAAASAIGNSESRPCETRRFKSPSGPRSAHQFAERICNFVSVTDEARSDVSALLRS</sequence>
<proteinExistence type="predicted"/>
<accession>A0A2Z2PFX8</accession>